<feature type="compositionally biased region" description="Polar residues" evidence="1">
    <location>
        <begin position="244"/>
        <end position="258"/>
    </location>
</feature>
<feature type="compositionally biased region" description="Basic and acidic residues" evidence="1">
    <location>
        <begin position="229"/>
        <end position="239"/>
    </location>
</feature>
<feature type="compositionally biased region" description="Polar residues" evidence="1">
    <location>
        <begin position="344"/>
        <end position="364"/>
    </location>
</feature>
<feature type="domain" description="CUE" evidence="2">
    <location>
        <begin position="42"/>
        <end position="85"/>
    </location>
</feature>
<evidence type="ECO:0000313" key="4">
    <source>
        <dbReference type="Proteomes" id="UP001219567"/>
    </source>
</evidence>
<dbReference type="AlphaFoldDB" id="A0AAJ6CH19"/>
<gene>
    <name evidence="3" type="ORF">MYAM1_000056</name>
</gene>
<feature type="compositionally biased region" description="Polar residues" evidence="1">
    <location>
        <begin position="100"/>
        <end position="122"/>
    </location>
</feature>
<feature type="region of interest" description="Disordered" evidence="1">
    <location>
        <begin position="1"/>
        <end position="37"/>
    </location>
</feature>
<dbReference type="GO" id="GO:0043130">
    <property type="term" value="F:ubiquitin binding"/>
    <property type="evidence" value="ECO:0007669"/>
    <property type="project" value="InterPro"/>
</dbReference>
<feature type="region of interest" description="Disordered" evidence="1">
    <location>
        <begin position="227"/>
        <end position="269"/>
    </location>
</feature>
<evidence type="ECO:0000256" key="1">
    <source>
        <dbReference type="SAM" id="MobiDB-lite"/>
    </source>
</evidence>
<name>A0AAJ6CH19_9BASI</name>
<dbReference type="SUPFAM" id="SSF46934">
    <property type="entry name" value="UBA-like"/>
    <property type="match status" value="1"/>
</dbReference>
<evidence type="ECO:0000259" key="2">
    <source>
        <dbReference type="PROSITE" id="PS51140"/>
    </source>
</evidence>
<dbReference type="InterPro" id="IPR009060">
    <property type="entry name" value="UBA-like_sf"/>
</dbReference>
<dbReference type="Pfam" id="PF02845">
    <property type="entry name" value="CUE"/>
    <property type="match status" value="1"/>
</dbReference>
<keyword evidence="4" id="KW-1185">Reference proteome</keyword>
<reference evidence="3 4" key="1">
    <citation type="submission" date="2023-03" db="EMBL/GenBank/DDBJ databases">
        <title>Mating type loci evolution in Malassezia.</title>
        <authorList>
            <person name="Coelho M.A."/>
        </authorList>
    </citation>
    <scope>NUCLEOTIDE SEQUENCE [LARGE SCALE GENOMIC DNA]</scope>
    <source>
        <strain evidence="3 4">CBS 9725</strain>
    </source>
</reference>
<accession>A0AAJ6CH19</accession>
<dbReference type="EMBL" id="CP119943">
    <property type="protein sequence ID" value="WFC97346.1"/>
    <property type="molecule type" value="Genomic_DNA"/>
</dbReference>
<feature type="compositionally biased region" description="Basic and acidic residues" evidence="1">
    <location>
        <begin position="388"/>
        <end position="397"/>
    </location>
</feature>
<dbReference type="Gene3D" id="1.10.8.10">
    <property type="entry name" value="DNA helicase RuvA subunit, C-terminal domain"/>
    <property type="match status" value="1"/>
</dbReference>
<dbReference type="CDD" id="cd14279">
    <property type="entry name" value="CUE"/>
    <property type="match status" value="1"/>
</dbReference>
<sequence>MTTDGTIDMRELSDALGEDNSERTPESRNLTSEPNVQREKLVYAEQVAQLQSMFPKTEAQDLDQILARHHGNIEAAMPSVLELSDPDFTPTADDRRIQMQSRSRNQGTNQVPQQQWDPSQLRYSPRVPRGSANRSHLAYTPEVHASTPPPVPMRPSSTPSARTPQQDYANPAYTADGVTQHDTKKIQEDLKRLTESTLPILLTGSDGLAKVGTTLFTLRRKAQTAMQKLEQERQLRAQREQMQSNHAQASWTSSSSALGQDYDQDPLPVQDNELDRLMHSEQAPTEVDMIPTAPNLSSLPRSKQKSKYVPGDDDNVSHTNPPAVPAKPKTHTPLWGQRYAASASRPSSISKATVSTTQASSPSLSWADVGVNDAQDDSHKSKANSKVYRADQAKKDAQQQIQVKLDEASQTHSLNQPDKASDASNAQRDVQAVESEATQTAAERRSTADATPSETDLDKVKIESQPTAKPSSADSTSNSPSAVQSAQVVPESESDEDSYVHNPFDDDD</sequence>
<feature type="compositionally biased region" description="Low complexity" evidence="1">
    <location>
        <begin position="470"/>
        <end position="482"/>
    </location>
</feature>
<dbReference type="InterPro" id="IPR003892">
    <property type="entry name" value="CUE"/>
</dbReference>
<feature type="region of interest" description="Disordered" evidence="1">
    <location>
        <begin position="283"/>
        <end position="508"/>
    </location>
</feature>
<feature type="region of interest" description="Disordered" evidence="1">
    <location>
        <begin position="100"/>
        <end position="183"/>
    </location>
</feature>
<dbReference type="Proteomes" id="UP001219567">
    <property type="component" value="Chromosome 1"/>
</dbReference>
<dbReference type="PROSITE" id="PS51140">
    <property type="entry name" value="CUE"/>
    <property type="match status" value="1"/>
</dbReference>
<protein>
    <recommendedName>
        <fullName evidence="2">CUE domain-containing protein</fullName>
    </recommendedName>
</protein>
<feature type="compositionally biased region" description="Polar residues" evidence="1">
    <location>
        <begin position="410"/>
        <end position="428"/>
    </location>
</feature>
<proteinExistence type="predicted"/>
<evidence type="ECO:0000313" key="3">
    <source>
        <dbReference type="EMBL" id="WFC97346.1"/>
    </source>
</evidence>
<organism evidence="3 4">
    <name type="scientific">Malassezia yamatoensis</name>
    <dbReference type="NCBI Taxonomy" id="253288"/>
    <lineage>
        <taxon>Eukaryota</taxon>
        <taxon>Fungi</taxon>
        <taxon>Dikarya</taxon>
        <taxon>Basidiomycota</taxon>
        <taxon>Ustilaginomycotina</taxon>
        <taxon>Malasseziomycetes</taxon>
        <taxon>Malasseziales</taxon>
        <taxon>Malasseziaceae</taxon>
        <taxon>Malassezia</taxon>
    </lineage>
</organism>